<dbReference type="InterPro" id="IPR037873">
    <property type="entry name" value="BamE-like"/>
</dbReference>
<keyword evidence="2" id="KW-0472">Membrane</keyword>
<accession>A0ABY4E0Q6</accession>
<dbReference type="Proteomes" id="UP000832011">
    <property type="component" value="Chromosome"/>
</dbReference>
<dbReference type="Gene3D" id="3.30.1450.10">
    <property type="match status" value="1"/>
</dbReference>
<name>A0ABY4E0Q6_9NEIS</name>
<evidence type="ECO:0000259" key="4">
    <source>
        <dbReference type="Pfam" id="PF04355"/>
    </source>
</evidence>
<feature type="chain" id="PRO_5046761023" evidence="3">
    <location>
        <begin position="23"/>
        <end position="139"/>
    </location>
</feature>
<sequence>MTQLLKYVLAGVTSCLVVSAFAMPKQSNEERKVDFPEFDQSYLKQVKRYEAGDVVRLEKNLNKDQVRHLLGNPHFDEGVFGAKVWNYVLDIRKPQSQDYQRCDLQVQFDKHGFVENLDWKQAECAVMQKQWLSSSNSGL</sequence>
<protein>
    <submittedName>
        <fullName evidence="5">Outer membrane protein assembly factor BamE</fullName>
    </submittedName>
</protein>
<reference evidence="5 6" key="1">
    <citation type="journal article" date="2022" name="Res Sq">
        <title>Evolution of multicellular longitudinally dividing oral cavity symbionts (Neisseriaceae).</title>
        <authorList>
            <person name="Nyongesa S."/>
            <person name="Weber P."/>
            <person name="Bernet E."/>
            <person name="Pullido F."/>
            <person name="Nieckarz M."/>
            <person name="Delaby M."/>
            <person name="Nieves C."/>
            <person name="Viehboeck T."/>
            <person name="Krause N."/>
            <person name="Rivera-Millot A."/>
            <person name="Nakamura A."/>
            <person name="Vischer N."/>
            <person name="VanNieuwenhze M."/>
            <person name="Brun Y."/>
            <person name="Cava F."/>
            <person name="Bulgheresi S."/>
            <person name="Veyrier F."/>
        </authorList>
    </citation>
    <scope>NUCLEOTIDE SEQUENCE [LARGE SCALE GENOMIC DNA]</scope>
    <source>
        <strain evidence="5 6">SN4</strain>
    </source>
</reference>
<evidence type="ECO:0000256" key="2">
    <source>
        <dbReference type="ARBA" id="ARBA00023136"/>
    </source>
</evidence>
<evidence type="ECO:0000256" key="3">
    <source>
        <dbReference type="SAM" id="SignalP"/>
    </source>
</evidence>
<dbReference type="InterPro" id="IPR007450">
    <property type="entry name" value="BamE_dom"/>
</dbReference>
<evidence type="ECO:0000256" key="1">
    <source>
        <dbReference type="ARBA" id="ARBA00022729"/>
    </source>
</evidence>
<organism evidence="5 6">
    <name type="scientific">Vitreoscilla massiliensis</name>
    <dbReference type="NCBI Taxonomy" id="1689272"/>
    <lineage>
        <taxon>Bacteria</taxon>
        <taxon>Pseudomonadati</taxon>
        <taxon>Pseudomonadota</taxon>
        <taxon>Betaproteobacteria</taxon>
        <taxon>Neisseriales</taxon>
        <taxon>Neisseriaceae</taxon>
        <taxon>Vitreoscilla</taxon>
    </lineage>
</organism>
<feature type="domain" description="Outer membrane protein assembly factor BamE" evidence="4">
    <location>
        <begin position="53"/>
        <end position="116"/>
    </location>
</feature>
<evidence type="ECO:0000313" key="6">
    <source>
        <dbReference type="Proteomes" id="UP000832011"/>
    </source>
</evidence>
<gene>
    <name evidence="5" type="ORF">LVJ82_18275</name>
</gene>
<dbReference type="RefSeq" id="WP_058357062.1">
    <property type="nucleotide sequence ID" value="NZ_CABKVG010000010.1"/>
</dbReference>
<evidence type="ECO:0000313" key="5">
    <source>
        <dbReference type="EMBL" id="UOO89363.1"/>
    </source>
</evidence>
<dbReference type="EMBL" id="CP091511">
    <property type="protein sequence ID" value="UOO89363.1"/>
    <property type="molecule type" value="Genomic_DNA"/>
</dbReference>
<keyword evidence="6" id="KW-1185">Reference proteome</keyword>
<keyword evidence="1 3" id="KW-0732">Signal</keyword>
<proteinExistence type="predicted"/>
<feature type="signal peptide" evidence="3">
    <location>
        <begin position="1"/>
        <end position="22"/>
    </location>
</feature>
<dbReference type="Pfam" id="PF04355">
    <property type="entry name" value="BamE"/>
    <property type="match status" value="1"/>
</dbReference>